<proteinExistence type="predicted"/>
<comment type="caution">
    <text evidence="1">The sequence shown here is derived from an EMBL/GenBank/DDBJ whole genome shotgun (WGS) entry which is preliminary data.</text>
</comment>
<name>A0AAW2VG56_9LAMI</name>
<protein>
    <submittedName>
        <fullName evidence="1">Uncharacterized protein</fullName>
    </submittedName>
</protein>
<organism evidence="1">
    <name type="scientific">Sesamum latifolium</name>
    <dbReference type="NCBI Taxonomy" id="2727402"/>
    <lineage>
        <taxon>Eukaryota</taxon>
        <taxon>Viridiplantae</taxon>
        <taxon>Streptophyta</taxon>
        <taxon>Embryophyta</taxon>
        <taxon>Tracheophyta</taxon>
        <taxon>Spermatophyta</taxon>
        <taxon>Magnoliopsida</taxon>
        <taxon>eudicotyledons</taxon>
        <taxon>Gunneridae</taxon>
        <taxon>Pentapetalae</taxon>
        <taxon>asterids</taxon>
        <taxon>lamiids</taxon>
        <taxon>Lamiales</taxon>
        <taxon>Pedaliaceae</taxon>
        <taxon>Sesamum</taxon>
    </lineage>
</organism>
<gene>
    <name evidence="1" type="ORF">Slati_2993000</name>
</gene>
<accession>A0AAW2VG56</accession>
<dbReference type="AlphaFoldDB" id="A0AAW2VG56"/>
<evidence type="ECO:0000313" key="1">
    <source>
        <dbReference type="EMBL" id="KAL0428182.1"/>
    </source>
</evidence>
<reference evidence="1" key="2">
    <citation type="journal article" date="2024" name="Plant">
        <title>Genomic evolution and insights into agronomic trait innovations of Sesamum species.</title>
        <authorList>
            <person name="Miao H."/>
            <person name="Wang L."/>
            <person name="Qu L."/>
            <person name="Liu H."/>
            <person name="Sun Y."/>
            <person name="Le M."/>
            <person name="Wang Q."/>
            <person name="Wei S."/>
            <person name="Zheng Y."/>
            <person name="Lin W."/>
            <person name="Duan Y."/>
            <person name="Cao H."/>
            <person name="Xiong S."/>
            <person name="Wang X."/>
            <person name="Wei L."/>
            <person name="Li C."/>
            <person name="Ma Q."/>
            <person name="Ju M."/>
            <person name="Zhao R."/>
            <person name="Li G."/>
            <person name="Mu C."/>
            <person name="Tian Q."/>
            <person name="Mei H."/>
            <person name="Zhang T."/>
            <person name="Gao T."/>
            <person name="Zhang H."/>
        </authorList>
    </citation>
    <scope>NUCLEOTIDE SEQUENCE</scope>
    <source>
        <strain evidence="1">KEN1</strain>
    </source>
</reference>
<dbReference type="EMBL" id="JACGWN010000010">
    <property type="protein sequence ID" value="KAL0428182.1"/>
    <property type="molecule type" value="Genomic_DNA"/>
</dbReference>
<sequence length="111" mass="12122">MSASYLPVQGASLLANFPPRSLSLQVKKEAPSFVDLHSIQKAPIDYFNGGGCYATQPITMIALAWNFQGLGALGQFRSSGSISSNINPHWSSLVRPNAVRKDFSRLERNLI</sequence>
<reference evidence="1" key="1">
    <citation type="submission" date="2020-06" db="EMBL/GenBank/DDBJ databases">
        <authorList>
            <person name="Li T."/>
            <person name="Hu X."/>
            <person name="Zhang T."/>
            <person name="Song X."/>
            <person name="Zhang H."/>
            <person name="Dai N."/>
            <person name="Sheng W."/>
            <person name="Hou X."/>
            <person name="Wei L."/>
        </authorList>
    </citation>
    <scope>NUCLEOTIDE SEQUENCE</scope>
    <source>
        <strain evidence="1">KEN1</strain>
        <tissue evidence="1">Leaf</tissue>
    </source>
</reference>